<sequence>MSAPVSLVTGVAGVAGFIGSHVADELLAMGHKVVGLDDLSGGYRDNVPEGVEFVHGSITDAALVAQLFATHQFDYVYHLAAYAAEGLSPFIRRFNYTNNLLGTATLVNGAVNAGTVKCFVFTSSMAVYGSNQVPMREDMTPMPEDPYGVAKFAAEMDVQQAKTMFGMDFIIFRPHNVYGERQNLGDRYRNVIGIFMNKVLEGEAMTVYGDGLQTRAFSYITDVAPIIAHSVNHPEVYGQIVNVGADQPYTILEMAEEVSRAMGVTPNVIHLEARTEVKHAWTDHAVLNRYFGDLRQGVTLEAGLDKMARWARTAGPFQRSLFEGIEISKGLYSFWQDAIRAPEAETAATPLASAEATPAPEAAKPVKAPEAPARRVLAPSRSLATA</sequence>
<dbReference type="OrthoDB" id="9811743at2"/>
<dbReference type="PANTHER" id="PTHR43000">
    <property type="entry name" value="DTDP-D-GLUCOSE 4,6-DEHYDRATASE-RELATED"/>
    <property type="match status" value="1"/>
</dbReference>
<feature type="region of interest" description="Disordered" evidence="2">
    <location>
        <begin position="346"/>
        <end position="386"/>
    </location>
</feature>
<dbReference type="Proteomes" id="UP000216446">
    <property type="component" value="Unassembled WGS sequence"/>
</dbReference>
<accession>A0A259TUX6</accession>
<evidence type="ECO:0000256" key="2">
    <source>
        <dbReference type="SAM" id="MobiDB-lite"/>
    </source>
</evidence>
<dbReference type="SUPFAM" id="SSF51735">
    <property type="entry name" value="NAD(P)-binding Rossmann-fold domains"/>
    <property type="match status" value="1"/>
</dbReference>
<dbReference type="AlphaFoldDB" id="A0A259TUX6"/>
<name>A0A259TUX6_9BACT</name>
<feature type="domain" description="NAD-dependent epimerase/dehydratase" evidence="3">
    <location>
        <begin position="11"/>
        <end position="244"/>
    </location>
</feature>
<gene>
    <name evidence="4" type="ORF">BSZ36_00215</name>
</gene>
<evidence type="ECO:0000256" key="1">
    <source>
        <dbReference type="ARBA" id="ARBA00007637"/>
    </source>
</evidence>
<feature type="compositionally biased region" description="Low complexity" evidence="2">
    <location>
        <begin position="346"/>
        <end position="371"/>
    </location>
</feature>
<keyword evidence="5" id="KW-1185">Reference proteome</keyword>
<dbReference type="Gene3D" id="3.40.50.720">
    <property type="entry name" value="NAD(P)-binding Rossmann-like Domain"/>
    <property type="match status" value="1"/>
</dbReference>
<dbReference type="InterPro" id="IPR036291">
    <property type="entry name" value="NAD(P)-bd_dom_sf"/>
</dbReference>
<protein>
    <submittedName>
        <fullName evidence="4">UDP-glucose 4-epimerase</fullName>
    </submittedName>
</protein>
<proteinExistence type="inferred from homology"/>
<evidence type="ECO:0000313" key="5">
    <source>
        <dbReference type="Proteomes" id="UP000216446"/>
    </source>
</evidence>
<reference evidence="4 5" key="1">
    <citation type="submission" date="2016-11" db="EMBL/GenBank/DDBJ databases">
        <title>Study of marine rhodopsin-containing bacteria.</title>
        <authorList>
            <person name="Yoshizawa S."/>
            <person name="Kumagai Y."/>
            <person name="Kogure K."/>
        </authorList>
    </citation>
    <scope>NUCLEOTIDE SEQUENCE [LARGE SCALE GENOMIC DNA]</scope>
    <source>
        <strain evidence="4 5">SG-29</strain>
    </source>
</reference>
<evidence type="ECO:0000259" key="3">
    <source>
        <dbReference type="Pfam" id="PF01370"/>
    </source>
</evidence>
<dbReference type="EMBL" id="MQWB01000001">
    <property type="protein sequence ID" value="OZC01543.1"/>
    <property type="molecule type" value="Genomic_DNA"/>
</dbReference>
<dbReference type="RefSeq" id="WP_094545160.1">
    <property type="nucleotide sequence ID" value="NZ_MQWB01000001.1"/>
</dbReference>
<dbReference type="Pfam" id="PF01370">
    <property type="entry name" value="Epimerase"/>
    <property type="match status" value="1"/>
</dbReference>
<evidence type="ECO:0000313" key="4">
    <source>
        <dbReference type="EMBL" id="OZC01543.1"/>
    </source>
</evidence>
<dbReference type="InterPro" id="IPR001509">
    <property type="entry name" value="Epimerase_deHydtase"/>
</dbReference>
<dbReference type="InParanoid" id="A0A259TUX6"/>
<comment type="similarity">
    <text evidence="1">Belongs to the NAD(P)-dependent epimerase/dehydratase family.</text>
</comment>
<organism evidence="4 5">
    <name type="scientific">Rubricoccus marinus</name>
    <dbReference type="NCBI Taxonomy" id="716817"/>
    <lineage>
        <taxon>Bacteria</taxon>
        <taxon>Pseudomonadati</taxon>
        <taxon>Rhodothermota</taxon>
        <taxon>Rhodothermia</taxon>
        <taxon>Rhodothermales</taxon>
        <taxon>Rubricoccaceae</taxon>
        <taxon>Rubricoccus</taxon>
    </lineage>
</organism>
<comment type="caution">
    <text evidence="4">The sequence shown here is derived from an EMBL/GenBank/DDBJ whole genome shotgun (WGS) entry which is preliminary data.</text>
</comment>